<dbReference type="EMBL" id="UINC01097315">
    <property type="protein sequence ID" value="SVC54921.1"/>
    <property type="molecule type" value="Genomic_DNA"/>
</dbReference>
<sequence length="145" mass="15063">MKIVVAMDSFKGSASAKQACESVQRGILARFPDVQTVIRPMADGGEGTAETLLEVSQDGKWVGVETMGPLPSIRAEAGFVWLPRSGPGALIEMAKASGLELLASDQMDPMRTTTEGTGELLAAALHHGAKRIWLAIGGSATVDGG</sequence>
<dbReference type="Gene3D" id="3.90.1510.10">
    <property type="entry name" value="Glycerate kinase, domain 2"/>
    <property type="match status" value="1"/>
</dbReference>
<reference evidence="1" key="1">
    <citation type="submission" date="2018-05" db="EMBL/GenBank/DDBJ databases">
        <authorList>
            <person name="Lanie J.A."/>
            <person name="Ng W.-L."/>
            <person name="Kazmierczak K.M."/>
            <person name="Andrzejewski T.M."/>
            <person name="Davidsen T.M."/>
            <person name="Wayne K.J."/>
            <person name="Tettelin H."/>
            <person name="Glass J.I."/>
            <person name="Rusch D."/>
            <person name="Podicherti R."/>
            <person name="Tsui H.-C.T."/>
            <person name="Winkler M.E."/>
        </authorList>
    </citation>
    <scope>NUCLEOTIDE SEQUENCE</scope>
</reference>
<dbReference type="Pfam" id="PF02595">
    <property type="entry name" value="Gly_kinase"/>
    <property type="match status" value="1"/>
</dbReference>
<organism evidence="1">
    <name type="scientific">marine metagenome</name>
    <dbReference type="NCBI Taxonomy" id="408172"/>
    <lineage>
        <taxon>unclassified sequences</taxon>
        <taxon>metagenomes</taxon>
        <taxon>ecological metagenomes</taxon>
    </lineage>
</organism>
<dbReference type="PANTHER" id="PTHR21599">
    <property type="entry name" value="GLYCERATE KINASE"/>
    <property type="match status" value="1"/>
</dbReference>
<proteinExistence type="predicted"/>
<dbReference type="GO" id="GO:0031388">
    <property type="term" value="P:organic acid phosphorylation"/>
    <property type="evidence" value="ECO:0007669"/>
    <property type="project" value="InterPro"/>
</dbReference>
<name>A0A382N5U7_9ZZZZ</name>
<feature type="non-terminal residue" evidence="1">
    <location>
        <position position="145"/>
    </location>
</feature>
<dbReference type="InterPro" id="IPR036129">
    <property type="entry name" value="Glycerate_kinase_sf"/>
</dbReference>
<dbReference type="PANTHER" id="PTHR21599:SF0">
    <property type="entry name" value="GLYCERATE KINASE"/>
    <property type="match status" value="1"/>
</dbReference>
<dbReference type="AlphaFoldDB" id="A0A382N5U7"/>
<dbReference type="InterPro" id="IPR004381">
    <property type="entry name" value="Glycerate_kinase"/>
</dbReference>
<dbReference type="GO" id="GO:0008887">
    <property type="term" value="F:glycerate kinase activity"/>
    <property type="evidence" value="ECO:0007669"/>
    <property type="project" value="InterPro"/>
</dbReference>
<protein>
    <recommendedName>
        <fullName evidence="2">Glycerate kinase</fullName>
    </recommendedName>
</protein>
<evidence type="ECO:0000313" key="1">
    <source>
        <dbReference type="EMBL" id="SVC54921.1"/>
    </source>
</evidence>
<dbReference type="InterPro" id="IPR018193">
    <property type="entry name" value="Glyc_kinase_flavodox-like_fold"/>
</dbReference>
<gene>
    <name evidence="1" type="ORF">METZ01_LOCUS307775</name>
</gene>
<evidence type="ECO:0008006" key="2">
    <source>
        <dbReference type="Google" id="ProtNLM"/>
    </source>
</evidence>
<dbReference type="SUPFAM" id="SSF110738">
    <property type="entry name" value="Glycerate kinase I"/>
    <property type="match status" value="1"/>
</dbReference>
<accession>A0A382N5U7</accession>